<proteinExistence type="predicted"/>
<evidence type="ECO:0000313" key="3">
    <source>
        <dbReference type="Proteomes" id="UP000198403"/>
    </source>
</evidence>
<dbReference type="PANTHER" id="PTHR35563">
    <property type="entry name" value="BARREL METAL-DEPENDENT HYDROLASE, PUTATIVE (AFU_ORTHOLOGUE AFUA_1G16240)-RELATED"/>
    <property type="match status" value="1"/>
</dbReference>
<keyword evidence="3" id="KW-1185">Reference proteome</keyword>
<dbReference type="EMBL" id="FZNO01000018">
    <property type="protein sequence ID" value="SNR66345.1"/>
    <property type="molecule type" value="Genomic_DNA"/>
</dbReference>
<dbReference type="InterPro" id="IPR052358">
    <property type="entry name" value="Aro_Compnd_Degr_Hydrolases"/>
</dbReference>
<name>A0A238Y565_9ACTN</name>
<dbReference type="Pfam" id="PF04909">
    <property type="entry name" value="Amidohydro_2"/>
    <property type="match status" value="1"/>
</dbReference>
<dbReference type="SUPFAM" id="SSF51556">
    <property type="entry name" value="Metallo-dependent hydrolases"/>
    <property type="match status" value="1"/>
</dbReference>
<protein>
    <submittedName>
        <fullName evidence="2">Amidohydrolase</fullName>
    </submittedName>
</protein>
<dbReference type="InterPro" id="IPR006680">
    <property type="entry name" value="Amidohydro-rel"/>
</dbReference>
<reference evidence="2 3" key="1">
    <citation type="submission" date="2017-06" db="EMBL/GenBank/DDBJ databases">
        <authorList>
            <person name="Kim H.J."/>
            <person name="Triplett B.A."/>
        </authorList>
    </citation>
    <scope>NUCLEOTIDE SEQUENCE [LARGE SCALE GENOMIC DNA]</scope>
    <source>
        <strain evidence="2 3">DSM 44272</strain>
    </source>
</reference>
<dbReference type="PANTHER" id="PTHR35563:SF2">
    <property type="entry name" value="BARREL METAL-DEPENDENT HYDROLASE, PUTATIVE (AFU_ORTHOLOGUE AFUA_1G16240)-RELATED"/>
    <property type="match status" value="1"/>
</dbReference>
<gene>
    <name evidence="2" type="ORF">SAMN06272737_1182</name>
</gene>
<sequence length="142" mass="15935">MSLSDHCGRPDLAEGLAAPAFRELLRLGRAGRAVVKLSGLVKFSRRPPPHEDTWSFVRALVDAFGPDRCVWASDWPFLRAPVRVNYGPLLTLLEDLVHERAARRQILWDTPCRKFGFPGGPSRPQGRRAPRGWIAVAIRCRA</sequence>
<dbReference type="InterPro" id="IPR032466">
    <property type="entry name" value="Metal_Hydrolase"/>
</dbReference>
<dbReference type="GO" id="GO:0016787">
    <property type="term" value="F:hydrolase activity"/>
    <property type="evidence" value="ECO:0007669"/>
    <property type="project" value="UniProtKB-KW"/>
</dbReference>
<accession>A0A238Y565</accession>
<dbReference type="Proteomes" id="UP000198403">
    <property type="component" value="Unassembled WGS sequence"/>
</dbReference>
<evidence type="ECO:0000259" key="1">
    <source>
        <dbReference type="Pfam" id="PF04909"/>
    </source>
</evidence>
<dbReference type="Gene3D" id="3.20.20.140">
    <property type="entry name" value="Metal-dependent hydrolases"/>
    <property type="match status" value="1"/>
</dbReference>
<keyword evidence="2" id="KW-0378">Hydrolase</keyword>
<dbReference type="AlphaFoldDB" id="A0A238Y565"/>
<organism evidence="2 3">
    <name type="scientific">Blastococcus mobilis</name>
    <dbReference type="NCBI Taxonomy" id="1938746"/>
    <lineage>
        <taxon>Bacteria</taxon>
        <taxon>Bacillati</taxon>
        <taxon>Actinomycetota</taxon>
        <taxon>Actinomycetes</taxon>
        <taxon>Geodermatophilales</taxon>
        <taxon>Geodermatophilaceae</taxon>
        <taxon>Blastococcus</taxon>
    </lineage>
</organism>
<feature type="domain" description="Amidohydrolase-related" evidence="1">
    <location>
        <begin position="5"/>
        <end position="117"/>
    </location>
</feature>
<evidence type="ECO:0000313" key="2">
    <source>
        <dbReference type="EMBL" id="SNR66345.1"/>
    </source>
</evidence>